<dbReference type="AlphaFoldDB" id="A0A448WTM7"/>
<evidence type="ECO:0000313" key="6">
    <source>
        <dbReference type="Proteomes" id="UP000784294"/>
    </source>
</evidence>
<dbReference type="PANTHER" id="PTHR46108">
    <property type="entry name" value="BLUE CHEESE"/>
    <property type="match status" value="1"/>
</dbReference>
<dbReference type="Pfam" id="PF02138">
    <property type="entry name" value="Beach"/>
    <property type="match status" value="1"/>
</dbReference>
<sequence>MSCSVLCCQALESEYVSAHLHEWIDLIFGYKQQGEAAVAANNVFHHLFYEGNVDIYSIDDPLRRSAVIGFINNFGQIPKQLFRKAHPARRVLLTPYQSAAAAGRLFYHNLENLRPTLQPLKGKAKIFFIDFQQDRKKGKPLTDRYFGLWLVLVCPFACIVVLLFNNRI</sequence>
<gene>
    <name evidence="5" type="ORF">PXEA_LOCUS13347</name>
</gene>
<keyword evidence="3" id="KW-0812">Transmembrane</keyword>
<proteinExistence type="predicted"/>
<dbReference type="SMART" id="SM01026">
    <property type="entry name" value="Beach"/>
    <property type="match status" value="1"/>
</dbReference>
<dbReference type="InterPro" id="IPR051944">
    <property type="entry name" value="BEACH_domain_protein"/>
</dbReference>
<evidence type="ECO:0000256" key="1">
    <source>
        <dbReference type="ARBA" id="ARBA00022574"/>
    </source>
</evidence>
<dbReference type="Proteomes" id="UP000784294">
    <property type="component" value="Unassembled WGS sequence"/>
</dbReference>
<keyword evidence="6" id="KW-1185">Reference proteome</keyword>
<dbReference type="PANTHER" id="PTHR46108:SF4">
    <property type="entry name" value="BLUE CHEESE"/>
    <property type="match status" value="1"/>
</dbReference>
<name>A0A448WTM7_9PLAT</name>
<feature type="domain" description="BEACH" evidence="4">
    <location>
        <begin position="1"/>
        <end position="89"/>
    </location>
</feature>
<keyword evidence="3" id="KW-0472">Membrane</keyword>
<dbReference type="EMBL" id="CAAALY010043822">
    <property type="protein sequence ID" value="VEL19907.1"/>
    <property type="molecule type" value="Genomic_DNA"/>
</dbReference>
<comment type="caution">
    <text evidence="5">The sequence shown here is derived from an EMBL/GenBank/DDBJ whole genome shotgun (WGS) entry which is preliminary data.</text>
</comment>
<dbReference type="InterPro" id="IPR000409">
    <property type="entry name" value="BEACH_dom"/>
</dbReference>
<feature type="transmembrane region" description="Helical" evidence="3">
    <location>
        <begin position="145"/>
        <end position="164"/>
    </location>
</feature>
<dbReference type="PROSITE" id="PS50197">
    <property type="entry name" value="BEACH"/>
    <property type="match status" value="1"/>
</dbReference>
<organism evidence="5 6">
    <name type="scientific">Protopolystoma xenopodis</name>
    <dbReference type="NCBI Taxonomy" id="117903"/>
    <lineage>
        <taxon>Eukaryota</taxon>
        <taxon>Metazoa</taxon>
        <taxon>Spiralia</taxon>
        <taxon>Lophotrochozoa</taxon>
        <taxon>Platyhelminthes</taxon>
        <taxon>Monogenea</taxon>
        <taxon>Polyopisthocotylea</taxon>
        <taxon>Polystomatidea</taxon>
        <taxon>Polystomatidae</taxon>
        <taxon>Protopolystoma</taxon>
    </lineage>
</organism>
<evidence type="ECO:0000259" key="4">
    <source>
        <dbReference type="PROSITE" id="PS50197"/>
    </source>
</evidence>
<keyword evidence="3" id="KW-1133">Transmembrane helix</keyword>
<protein>
    <recommendedName>
        <fullName evidence="4">BEACH domain-containing protein</fullName>
    </recommendedName>
</protein>
<evidence type="ECO:0000256" key="2">
    <source>
        <dbReference type="ARBA" id="ARBA00022737"/>
    </source>
</evidence>
<keyword evidence="1" id="KW-0853">WD repeat</keyword>
<dbReference type="InterPro" id="IPR036372">
    <property type="entry name" value="BEACH_dom_sf"/>
</dbReference>
<reference evidence="5" key="1">
    <citation type="submission" date="2018-11" db="EMBL/GenBank/DDBJ databases">
        <authorList>
            <consortium name="Pathogen Informatics"/>
        </authorList>
    </citation>
    <scope>NUCLEOTIDE SEQUENCE</scope>
</reference>
<evidence type="ECO:0000256" key="3">
    <source>
        <dbReference type="SAM" id="Phobius"/>
    </source>
</evidence>
<keyword evidence="2" id="KW-0677">Repeat</keyword>
<dbReference type="SUPFAM" id="SSF81837">
    <property type="entry name" value="BEACH domain"/>
    <property type="match status" value="1"/>
</dbReference>
<evidence type="ECO:0000313" key="5">
    <source>
        <dbReference type="EMBL" id="VEL19907.1"/>
    </source>
</evidence>
<accession>A0A448WTM7</accession>
<dbReference type="OrthoDB" id="10018316at2759"/>
<dbReference type="Gene3D" id="1.10.1540.10">
    <property type="entry name" value="BEACH domain"/>
    <property type="match status" value="1"/>
</dbReference>